<dbReference type="Pfam" id="PF00106">
    <property type="entry name" value="adh_short"/>
    <property type="match status" value="1"/>
</dbReference>
<gene>
    <name evidence="3" type="ORF">UFOPK1358_00074</name>
    <name evidence="4" type="ORF">UFOPK3519_00043</name>
</gene>
<dbReference type="SUPFAM" id="SSF51735">
    <property type="entry name" value="NAD(P)-binding Rossmann-fold domains"/>
    <property type="match status" value="1"/>
</dbReference>
<dbReference type="CDD" id="cd05233">
    <property type="entry name" value="SDR_c"/>
    <property type="match status" value="1"/>
</dbReference>
<dbReference type="PRINTS" id="PR00080">
    <property type="entry name" value="SDRFAMILY"/>
</dbReference>
<dbReference type="FunFam" id="3.40.50.720:FF:000084">
    <property type="entry name" value="Short-chain dehydrogenase reductase"/>
    <property type="match status" value="1"/>
</dbReference>
<name>A0A6J6AUC5_9ZZZZ</name>
<reference evidence="3" key="1">
    <citation type="submission" date="2020-05" db="EMBL/GenBank/DDBJ databases">
        <authorList>
            <person name="Chiriac C."/>
            <person name="Salcher M."/>
            <person name="Ghai R."/>
            <person name="Kavagutti S V."/>
        </authorList>
    </citation>
    <scope>NUCLEOTIDE SEQUENCE</scope>
</reference>
<comment type="similarity">
    <text evidence="1">Belongs to the short-chain dehydrogenases/reductases (SDR) family.</text>
</comment>
<dbReference type="PANTHER" id="PTHR43477:SF1">
    <property type="entry name" value="DIHYDROANTICAPSIN 7-DEHYDROGENASE"/>
    <property type="match status" value="1"/>
</dbReference>
<evidence type="ECO:0000256" key="2">
    <source>
        <dbReference type="ARBA" id="ARBA00023002"/>
    </source>
</evidence>
<organism evidence="3">
    <name type="scientific">freshwater metagenome</name>
    <dbReference type="NCBI Taxonomy" id="449393"/>
    <lineage>
        <taxon>unclassified sequences</taxon>
        <taxon>metagenomes</taxon>
        <taxon>ecological metagenomes</taxon>
    </lineage>
</organism>
<dbReference type="GO" id="GO:0016491">
    <property type="term" value="F:oxidoreductase activity"/>
    <property type="evidence" value="ECO:0007669"/>
    <property type="project" value="UniProtKB-KW"/>
</dbReference>
<dbReference type="InterPro" id="IPR020904">
    <property type="entry name" value="Sc_DH/Rdtase_CS"/>
</dbReference>
<sequence>MAELVSGRFSNKVALLTGAASGIGRATALRLSAEGAKVFAVDVDAAGLATLAEEISAAGGTAITRTGSIADHDECFAAVEQCVADLGQLDVLGNIAGVSRAEHFPDLSEEHYRRMMAVNTDGPYFLCQAAIPHLLKVDGNIINIASNAGLMGTAYTVAYAMTKGAIVQLTKGLAMEYAKTKLRVNAIAPGGITTGLTNAFHIPEGVDLDLMIPYMGFRGMGDPDDIASLFAFVASNDGKNMHGSILSSDLGLTVG</sequence>
<evidence type="ECO:0000313" key="3">
    <source>
        <dbReference type="EMBL" id="CAB4529659.1"/>
    </source>
</evidence>
<dbReference type="Gene3D" id="3.40.50.720">
    <property type="entry name" value="NAD(P)-binding Rossmann-like Domain"/>
    <property type="match status" value="1"/>
</dbReference>
<proteinExistence type="inferred from homology"/>
<dbReference type="InterPro" id="IPR051122">
    <property type="entry name" value="SDR_DHRS6-like"/>
</dbReference>
<dbReference type="EMBL" id="CAFBMG010000002">
    <property type="protein sequence ID" value="CAB4888603.1"/>
    <property type="molecule type" value="Genomic_DNA"/>
</dbReference>
<dbReference type="AlphaFoldDB" id="A0A6J6AUC5"/>
<dbReference type="PROSITE" id="PS00061">
    <property type="entry name" value="ADH_SHORT"/>
    <property type="match status" value="1"/>
</dbReference>
<dbReference type="InterPro" id="IPR002347">
    <property type="entry name" value="SDR_fam"/>
</dbReference>
<protein>
    <submittedName>
        <fullName evidence="3">Unannotated protein</fullName>
    </submittedName>
</protein>
<dbReference type="PRINTS" id="PR00081">
    <property type="entry name" value="GDHRDH"/>
</dbReference>
<accession>A0A6J6AUC5</accession>
<evidence type="ECO:0000313" key="4">
    <source>
        <dbReference type="EMBL" id="CAB4888603.1"/>
    </source>
</evidence>
<dbReference type="InterPro" id="IPR036291">
    <property type="entry name" value="NAD(P)-bd_dom_sf"/>
</dbReference>
<dbReference type="PANTHER" id="PTHR43477">
    <property type="entry name" value="DIHYDROANTICAPSIN 7-DEHYDROGENASE"/>
    <property type="match status" value="1"/>
</dbReference>
<evidence type="ECO:0000256" key="1">
    <source>
        <dbReference type="ARBA" id="ARBA00006484"/>
    </source>
</evidence>
<dbReference type="EMBL" id="CAEZSF010000003">
    <property type="protein sequence ID" value="CAB4529659.1"/>
    <property type="molecule type" value="Genomic_DNA"/>
</dbReference>
<keyword evidence="2" id="KW-0560">Oxidoreductase</keyword>